<evidence type="ECO:0000313" key="1">
    <source>
        <dbReference type="EMBL" id="MPN25203.1"/>
    </source>
</evidence>
<organism evidence="1">
    <name type="scientific">bioreactor metagenome</name>
    <dbReference type="NCBI Taxonomy" id="1076179"/>
    <lineage>
        <taxon>unclassified sequences</taxon>
        <taxon>metagenomes</taxon>
        <taxon>ecological metagenomes</taxon>
    </lineage>
</organism>
<protein>
    <submittedName>
        <fullName evidence="1">Uncharacterized protein</fullName>
    </submittedName>
</protein>
<dbReference type="AlphaFoldDB" id="A0A645GNC8"/>
<name>A0A645GNC8_9ZZZZ</name>
<gene>
    <name evidence="1" type="ORF">SDC9_172610</name>
</gene>
<reference evidence="1" key="1">
    <citation type="submission" date="2019-08" db="EMBL/GenBank/DDBJ databases">
        <authorList>
            <person name="Kucharzyk K."/>
            <person name="Murdoch R.W."/>
            <person name="Higgins S."/>
            <person name="Loffler F."/>
        </authorList>
    </citation>
    <scope>NUCLEOTIDE SEQUENCE</scope>
</reference>
<sequence length="153" mass="17905">MRSSSSWLSQNLSTLNIVFFNTTEQNTDVIASLTLVELFSKHFDTSHHGRFLLADTDNINWITNFDDTGFDTTRYHGSPTFDREHVFDWHQERLVQITHWLVNVFINGIHEFHDLILSGFVTFQGFQSTHSDHRRVVAIETIFGQELTDFHFD</sequence>
<comment type="caution">
    <text evidence="1">The sequence shown here is derived from an EMBL/GenBank/DDBJ whole genome shotgun (WGS) entry which is preliminary data.</text>
</comment>
<proteinExistence type="predicted"/>
<dbReference type="EMBL" id="VSSQ01074293">
    <property type="protein sequence ID" value="MPN25203.1"/>
    <property type="molecule type" value="Genomic_DNA"/>
</dbReference>
<dbReference type="AntiFam" id="ANF00225">
    <property type="entry name" value="Shadow ORF (opposite tuf)"/>
</dbReference>
<accession>A0A645GNC8</accession>